<protein>
    <submittedName>
        <fullName evidence="1">Uncharacterized protein</fullName>
    </submittedName>
</protein>
<dbReference type="Proteomes" id="UP000887116">
    <property type="component" value="Unassembled WGS sequence"/>
</dbReference>
<gene>
    <name evidence="1" type="ORF">TNCT_174731</name>
</gene>
<organism evidence="1 2">
    <name type="scientific">Trichonephila clavata</name>
    <name type="common">Joro spider</name>
    <name type="synonym">Nephila clavata</name>
    <dbReference type="NCBI Taxonomy" id="2740835"/>
    <lineage>
        <taxon>Eukaryota</taxon>
        <taxon>Metazoa</taxon>
        <taxon>Ecdysozoa</taxon>
        <taxon>Arthropoda</taxon>
        <taxon>Chelicerata</taxon>
        <taxon>Arachnida</taxon>
        <taxon>Araneae</taxon>
        <taxon>Araneomorphae</taxon>
        <taxon>Entelegynae</taxon>
        <taxon>Araneoidea</taxon>
        <taxon>Nephilidae</taxon>
        <taxon>Trichonephila</taxon>
    </lineage>
</organism>
<name>A0A8X6EZV2_TRICU</name>
<evidence type="ECO:0000313" key="2">
    <source>
        <dbReference type="Proteomes" id="UP000887116"/>
    </source>
</evidence>
<sequence>MAKPMTMHGQQGKICFKVKYKRLMLAKMLLRLLLEVLKSSRTKAGNAAAYPVQPQRLWSLNTVAKFVSIIFCTDMFLSDRLFTARVARPFLGYAIRQAWSVTVPEIR</sequence>
<dbReference type="EMBL" id="BMAO01030301">
    <property type="protein sequence ID" value="GFQ67073.1"/>
    <property type="molecule type" value="Genomic_DNA"/>
</dbReference>
<dbReference type="AlphaFoldDB" id="A0A8X6EZV2"/>
<keyword evidence="2" id="KW-1185">Reference proteome</keyword>
<accession>A0A8X6EZV2</accession>
<reference evidence="1" key="1">
    <citation type="submission" date="2020-07" db="EMBL/GenBank/DDBJ databases">
        <title>Multicomponent nature underlies the extraordinary mechanical properties of spider dragline silk.</title>
        <authorList>
            <person name="Kono N."/>
            <person name="Nakamura H."/>
            <person name="Mori M."/>
            <person name="Yoshida Y."/>
            <person name="Ohtoshi R."/>
            <person name="Malay A.D."/>
            <person name="Moran D.A.P."/>
            <person name="Tomita M."/>
            <person name="Numata K."/>
            <person name="Arakawa K."/>
        </authorList>
    </citation>
    <scope>NUCLEOTIDE SEQUENCE</scope>
</reference>
<comment type="caution">
    <text evidence="1">The sequence shown here is derived from an EMBL/GenBank/DDBJ whole genome shotgun (WGS) entry which is preliminary data.</text>
</comment>
<evidence type="ECO:0000313" key="1">
    <source>
        <dbReference type="EMBL" id="GFQ67073.1"/>
    </source>
</evidence>
<proteinExistence type="predicted"/>